<dbReference type="EMBL" id="CM035427">
    <property type="protein sequence ID" value="KAH7306237.1"/>
    <property type="molecule type" value="Genomic_DNA"/>
</dbReference>
<gene>
    <name evidence="1" type="ORF">KP509_22G003100</name>
</gene>
<proteinExistence type="predicted"/>
<reference evidence="1" key="1">
    <citation type="submission" date="2021-08" db="EMBL/GenBank/DDBJ databases">
        <title>WGS assembly of Ceratopteris richardii.</title>
        <authorList>
            <person name="Marchant D.B."/>
            <person name="Chen G."/>
            <person name="Jenkins J."/>
            <person name="Shu S."/>
            <person name="Leebens-Mack J."/>
            <person name="Grimwood J."/>
            <person name="Schmutz J."/>
            <person name="Soltis P."/>
            <person name="Soltis D."/>
            <person name="Chen Z.-H."/>
        </authorList>
    </citation>
    <scope>NUCLEOTIDE SEQUENCE</scope>
    <source>
        <strain evidence="1">Whitten #5841</strain>
        <tissue evidence="1">Leaf</tissue>
    </source>
</reference>
<keyword evidence="2" id="KW-1185">Reference proteome</keyword>
<evidence type="ECO:0000313" key="1">
    <source>
        <dbReference type="EMBL" id="KAH7306237.1"/>
    </source>
</evidence>
<dbReference type="Proteomes" id="UP000825935">
    <property type="component" value="Chromosome 22"/>
</dbReference>
<sequence length="131" mass="14738">MSSLLLWDPKRGQATRADMNGLCVAALRLPCYSTPSQWKQCRASRISICAAVVTSPPAPKISKILTWQPGKRLQTQVAEITSGFTTIRSLDWDRDRFDIYVVSCLRVEGSFLFETDSSAWNRGRYFFGVAL</sequence>
<accession>A0A8T2S465</accession>
<protein>
    <submittedName>
        <fullName evidence="1">Uncharacterized protein</fullName>
    </submittedName>
</protein>
<comment type="caution">
    <text evidence="1">The sequence shown here is derived from an EMBL/GenBank/DDBJ whole genome shotgun (WGS) entry which is preliminary data.</text>
</comment>
<organism evidence="1 2">
    <name type="scientific">Ceratopteris richardii</name>
    <name type="common">Triangle waterfern</name>
    <dbReference type="NCBI Taxonomy" id="49495"/>
    <lineage>
        <taxon>Eukaryota</taxon>
        <taxon>Viridiplantae</taxon>
        <taxon>Streptophyta</taxon>
        <taxon>Embryophyta</taxon>
        <taxon>Tracheophyta</taxon>
        <taxon>Polypodiopsida</taxon>
        <taxon>Polypodiidae</taxon>
        <taxon>Polypodiales</taxon>
        <taxon>Pteridineae</taxon>
        <taxon>Pteridaceae</taxon>
        <taxon>Parkerioideae</taxon>
        <taxon>Ceratopteris</taxon>
    </lineage>
</organism>
<name>A0A8T2S465_CERRI</name>
<dbReference type="AlphaFoldDB" id="A0A8T2S465"/>
<evidence type="ECO:0000313" key="2">
    <source>
        <dbReference type="Proteomes" id="UP000825935"/>
    </source>
</evidence>